<dbReference type="GO" id="GO:0000492">
    <property type="term" value="P:box C/D snoRNP assembly"/>
    <property type="evidence" value="ECO:0007669"/>
    <property type="project" value="InterPro"/>
</dbReference>
<comment type="caution">
    <text evidence="2">The sequence shown here is derived from an EMBL/GenBank/DDBJ whole genome shotgun (WGS) entry which is preliminary data.</text>
</comment>
<feature type="compositionally biased region" description="Low complexity" evidence="1">
    <location>
        <begin position="49"/>
        <end position="60"/>
    </location>
</feature>
<accession>A0A830H5S0</accession>
<dbReference type="InterPro" id="IPR027921">
    <property type="entry name" value="NOPCHAP1"/>
</dbReference>
<feature type="compositionally biased region" description="Acidic residues" evidence="1">
    <location>
        <begin position="126"/>
        <end position="140"/>
    </location>
</feature>
<organism evidence="2 3">
    <name type="scientific">Pycnococcus provasolii</name>
    <dbReference type="NCBI Taxonomy" id="41880"/>
    <lineage>
        <taxon>Eukaryota</taxon>
        <taxon>Viridiplantae</taxon>
        <taxon>Chlorophyta</taxon>
        <taxon>Pseudoscourfieldiophyceae</taxon>
        <taxon>Pseudoscourfieldiales</taxon>
        <taxon>Pycnococcaceae</taxon>
        <taxon>Pycnococcus</taxon>
    </lineage>
</organism>
<dbReference type="AlphaFoldDB" id="A0A830H5S0"/>
<evidence type="ECO:0000256" key="1">
    <source>
        <dbReference type="SAM" id="MobiDB-lite"/>
    </source>
</evidence>
<protein>
    <submittedName>
        <fullName evidence="2">Uncharacterized protein</fullName>
    </submittedName>
</protein>
<feature type="compositionally biased region" description="Polar residues" evidence="1">
    <location>
        <begin position="1"/>
        <end position="10"/>
    </location>
</feature>
<feature type="region of interest" description="Disordered" evidence="1">
    <location>
        <begin position="122"/>
        <end position="144"/>
    </location>
</feature>
<evidence type="ECO:0000313" key="3">
    <source>
        <dbReference type="Proteomes" id="UP000660262"/>
    </source>
</evidence>
<reference evidence="2" key="1">
    <citation type="submission" date="2020-10" db="EMBL/GenBank/DDBJ databases">
        <title>Unveiling of a novel bifunctional photoreceptor, Dualchrome1, isolated from a cosmopolitan green alga.</title>
        <authorList>
            <person name="Suzuki S."/>
            <person name="Kawachi M."/>
        </authorList>
    </citation>
    <scope>NUCLEOTIDE SEQUENCE</scope>
    <source>
        <strain evidence="2">NIES 2893</strain>
    </source>
</reference>
<gene>
    <name evidence="2" type="ORF">PPROV_000129200</name>
</gene>
<dbReference type="EMBL" id="BNJQ01000003">
    <property type="protein sequence ID" value="GHP02536.1"/>
    <property type="molecule type" value="Genomic_DNA"/>
</dbReference>
<dbReference type="Pfam" id="PF15370">
    <property type="entry name" value="NOPCHAP1"/>
    <property type="match status" value="1"/>
</dbReference>
<keyword evidence="3" id="KW-1185">Reference proteome</keyword>
<dbReference type="Proteomes" id="UP000660262">
    <property type="component" value="Unassembled WGS sequence"/>
</dbReference>
<proteinExistence type="predicted"/>
<sequence>MAASGAGSQHTSKRELLDVPAAADAASQHKQKLVQSLLTTKQDNKAKATKAASGATGDASNLGASALLARAAAFMPLMQQANASLNQQIQRGEEVVIDADTHEMQNGGGNDVEATLTRLFGVGDADGSEDDDNDESDSESEQEHIELDVALGVFDVKANHNSPSAVKALEQVARTTGVADGTLPPSCSPQKDFQV</sequence>
<name>A0A830H5S0_9CHLO</name>
<evidence type="ECO:0000313" key="2">
    <source>
        <dbReference type="EMBL" id="GHP02536.1"/>
    </source>
</evidence>
<feature type="region of interest" description="Disordered" evidence="1">
    <location>
        <begin position="1"/>
        <end position="60"/>
    </location>
</feature>